<proteinExistence type="predicted"/>
<organism evidence="1 2">
    <name type="scientific">Planotetraspora kaengkrachanensis</name>
    <dbReference type="NCBI Taxonomy" id="575193"/>
    <lineage>
        <taxon>Bacteria</taxon>
        <taxon>Bacillati</taxon>
        <taxon>Actinomycetota</taxon>
        <taxon>Actinomycetes</taxon>
        <taxon>Streptosporangiales</taxon>
        <taxon>Streptosporangiaceae</taxon>
        <taxon>Planotetraspora</taxon>
    </lineage>
</organism>
<gene>
    <name evidence="1" type="ORF">Pka01_76110</name>
</gene>
<protein>
    <submittedName>
        <fullName evidence="1">Uncharacterized protein</fullName>
    </submittedName>
</protein>
<evidence type="ECO:0000313" key="2">
    <source>
        <dbReference type="Proteomes" id="UP000630097"/>
    </source>
</evidence>
<keyword evidence="2" id="KW-1185">Reference proteome</keyword>
<dbReference type="Proteomes" id="UP000630097">
    <property type="component" value="Unassembled WGS sequence"/>
</dbReference>
<name>A0A8J3Q084_9ACTN</name>
<evidence type="ECO:0000313" key="1">
    <source>
        <dbReference type="EMBL" id="GIG84484.1"/>
    </source>
</evidence>
<dbReference type="RefSeq" id="WP_203887756.1">
    <property type="nucleotide sequence ID" value="NZ_BAABHH010000035.1"/>
</dbReference>
<dbReference type="EMBL" id="BONV01000053">
    <property type="protein sequence ID" value="GIG84484.1"/>
    <property type="molecule type" value="Genomic_DNA"/>
</dbReference>
<reference evidence="1 2" key="1">
    <citation type="submission" date="2021-01" db="EMBL/GenBank/DDBJ databases">
        <title>Whole genome shotgun sequence of Planotetraspora kaengkrachanensis NBRC 104272.</title>
        <authorList>
            <person name="Komaki H."/>
            <person name="Tamura T."/>
        </authorList>
    </citation>
    <scope>NUCLEOTIDE SEQUENCE [LARGE SCALE GENOMIC DNA]</scope>
    <source>
        <strain evidence="1 2">NBRC 104272</strain>
    </source>
</reference>
<accession>A0A8J3Q084</accession>
<comment type="caution">
    <text evidence="1">The sequence shown here is derived from an EMBL/GenBank/DDBJ whole genome shotgun (WGS) entry which is preliminary data.</text>
</comment>
<dbReference type="AlphaFoldDB" id="A0A8J3Q084"/>
<sequence>MLSDACGSAEHIPALLDRFRDDPSGVWPELMDHLCLQLDQAFSASYATLPRLAELASGCAPDDRVWILQAAGAIMACAHTGDDMFQTSADSIADLHRLTDQCLGEIRDPESYVHLLQALLSFWHTAGA</sequence>